<evidence type="ECO:0000256" key="1">
    <source>
        <dbReference type="SAM" id="MobiDB-lite"/>
    </source>
</evidence>
<organism evidence="3">
    <name type="scientific">Helianthus strumosus</name>
    <dbReference type="NCBI Taxonomy" id="382522"/>
    <lineage>
        <taxon>Eukaryota</taxon>
        <taxon>Viridiplantae</taxon>
        <taxon>Streptophyta</taxon>
        <taxon>Embryophyta</taxon>
        <taxon>Tracheophyta</taxon>
        <taxon>Spermatophyta</taxon>
        <taxon>Magnoliopsida</taxon>
        <taxon>eudicotyledons</taxon>
        <taxon>Gunneridae</taxon>
        <taxon>Pentapetalae</taxon>
        <taxon>asterids</taxon>
        <taxon>campanulids</taxon>
        <taxon>Asterales</taxon>
        <taxon>Asteraceae</taxon>
        <taxon>Asteroideae</taxon>
        <taxon>Heliantheae alliance</taxon>
        <taxon>Heliantheae</taxon>
        <taxon>Helianthus</taxon>
    </lineage>
</organism>
<gene>
    <name evidence="3" type="primary">orf298</name>
</gene>
<accession>A0A7G8JSY5</accession>
<evidence type="ECO:0000313" key="3">
    <source>
        <dbReference type="EMBL" id="QNJ33683.1"/>
    </source>
</evidence>
<protein>
    <submittedName>
        <fullName evidence="3">Uncharacterized protein</fullName>
    </submittedName>
</protein>
<dbReference type="RefSeq" id="YP_009974722.1">
    <property type="nucleotide sequence ID" value="NC_051990.1"/>
</dbReference>
<feature type="region of interest" description="Disordered" evidence="1">
    <location>
        <begin position="53"/>
        <end position="131"/>
    </location>
</feature>
<feature type="transmembrane region" description="Helical" evidence="2">
    <location>
        <begin position="20"/>
        <end position="43"/>
    </location>
</feature>
<keyword evidence="2" id="KW-1133">Transmembrane helix</keyword>
<name>A0A7G8JSY5_9ASTR</name>
<dbReference type="AlphaFoldDB" id="A0A7G8JSY5"/>
<reference evidence="3" key="1">
    <citation type="journal article" date="2020" name="Genes (Basel)">
        <title>The investigation of perennial sunflower species (Helianthus L.) mitochondrial genomes.</title>
        <authorList>
            <person name="Makarenko M.S."/>
            <person name="Usatov A.V."/>
            <person name="Tatarinova T.V."/>
            <person name="Azarin K.V."/>
            <person name="Kovalevich A.A."/>
            <person name="Logacheva M.D."/>
            <person name="Gavrilova V.A."/>
            <person name="Horn R."/>
        </authorList>
    </citation>
    <scope>NUCLEOTIDE SEQUENCE</scope>
</reference>
<feature type="compositionally biased region" description="Polar residues" evidence="1">
    <location>
        <begin position="59"/>
        <end position="82"/>
    </location>
</feature>
<dbReference type="GeneID" id="60460936"/>
<evidence type="ECO:0000256" key="2">
    <source>
        <dbReference type="SAM" id="Phobius"/>
    </source>
</evidence>
<keyword evidence="3" id="KW-0496">Mitochondrion</keyword>
<dbReference type="EMBL" id="MT588181">
    <property type="protein sequence ID" value="QNJ33683.1"/>
    <property type="molecule type" value="Genomic_DNA"/>
</dbReference>
<keyword evidence="2" id="KW-0812">Transmembrane</keyword>
<keyword evidence="2" id="KW-0472">Membrane</keyword>
<proteinExistence type="predicted"/>
<geneLocation type="mitochondrion" evidence="3"/>
<sequence length="298" mass="33941">MARKGNPISVRNYQSIFIDILIYLVLISLSLTLIKLGIPIMAFCDSGDDSKIEGGGAEASSSAPLQQGEASSHTNPTGSPSLSEEFPILRMASPELKEMEEQWRDEEDERSSSAREMPGPSDAGPSNPAPISIPISTISQDTIWDNLVQKNFSLEASLRNRVLRLKHSPFLLGKTVDQYWSDIKLELAEAPSQREYNRLIEFENRDLLIRELKHESLTLLNKMLTEYPTLREKAPYNPEECLIDFLNEKEELTPEWDPVKKDEQNISLLKDILRDCKIHGPKSYYIKEILDARLPWER</sequence>